<dbReference type="Proteomes" id="UP000789920">
    <property type="component" value="Unassembled WGS sequence"/>
</dbReference>
<reference evidence="1" key="1">
    <citation type="submission" date="2021-06" db="EMBL/GenBank/DDBJ databases">
        <authorList>
            <person name="Kallberg Y."/>
            <person name="Tangrot J."/>
            <person name="Rosling A."/>
        </authorList>
    </citation>
    <scope>NUCLEOTIDE SEQUENCE</scope>
    <source>
        <strain evidence="1">MA461A</strain>
    </source>
</reference>
<organism evidence="1 2">
    <name type="scientific">Racocetra persica</name>
    <dbReference type="NCBI Taxonomy" id="160502"/>
    <lineage>
        <taxon>Eukaryota</taxon>
        <taxon>Fungi</taxon>
        <taxon>Fungi incertae sedis</taxon>
        <taxon>Mucoromycota</taxon>
        <taxon>Glomeromycotina</taxon>
        <taxon>Glomeromycetes</taxon>
        <taxon>Diversisporales</taxon>
        <taxon>Gigasporaceae</taxon>
        <taxon>Racocetra</taxon>
    </lineage>
</organism>
<dbReference type="EMBL" id="CAJVQC010009692">
    <property type="protein sequence ID" value="CAG8607937.1"/>
    <property type="molecule type" value="Genomic_DNA"/>
</dbReference>
<proteinExistence type="predicted"/>
<comment type="caution">
    <text evidence="1">The sequence shown here is derived from an EMBL/GenBank/DDBJ whole genome shotgun (WGS) entry which is preliminary data.</text>
</comment>
<protein>
    <submittedName>
        <fullName evidence="1">31942_t:CDS:1</fullName>
    </submittedName>
</protein>
<sequence length="830" mass="95572">MPYSSLFRSEEMSLIQLYIPQETAQPTVAELGELGLIQFRDLNPDVNAFQRAFVKEIRRFDEIERHLRFFDAQIKKSDIPIQPLTGDVRNIHARSPQEIDDLEGKIIEHERRITNMNNSTETLQKQYLELTEMRYVLQETRIFFDEATSRQDTIRNSFDEPTAPLLEQQQDIEHGESLVLHHLNLGFVTGVIARAKMQTFERILWRALRGNLYLKYVEIDEPITDPETDEVLEKNVFIIFAHGKEILNKIKKISESLGATLYPVDDSPELRDNKLTEITLQIEDLNVVLQNTKNTRRTELQKISENLNIWMTIVKKEKAIYHTMNLFNYDSSRKCLIAEGWCPSNDFDKINQALRTATDQSGSTVPSILNELRTTKEPPTFIRVNKFTVGFQDIVDAYGVAKYREVNPGLFTIITFPFLFAVMFGDFGHGLLVTAAALYLVIREKKLEGSITDEIFATFFSGRYIILLMGLFSIYTGLIYNDCFSLPLRLFPSGFRRLPNQTEAQQIGVYPFGIDPAWHGSDNFLVFTNSYKMKMSIILGVIQMSFGIILTVYNYTYFKKRLSIWAEFVPQMLFMQCIFGYLVFTIILKWSIDWHKRDDNGKLVYGSPPGLLNMLIYMFLQPGVVAEEDKLFPGQGFIQGMLLCIAIICVPWMLLAKPLIMRHDHKKIRSQGYHNPQTDATRVSTDENNEYGGAVVAEEMFEVEEFDFAEIMIHQSIHTIEFCLGCISNTASYLRLWALSLAHAQLSSVLWDMTLSPTLGMSGVLGTIAFIIAFCLWFSLTVFILLLMEGLSAFLHALRLHWVEFNNKFYEGTGKKFEPFAFKMILKEQD</sequence>
<evidence type="ECO:0000313" key="2">
    <source>
        <dbReference type="Proteomes" id="UP000789920"/>
    </source>
</evidence>
<gene>
    <name evidence="1" type="ORF">RPERSI_LOCUS6186</name>
</gene>
<accession>A0ACA9MS87</accession>
<name>A0ACA9MS87_9GLOM</name>
<feature type="non-terminal residue" evidence="1">
    <location>
        <position position="830"/>
    </location>
</feature>
<keyword evidence="2" id="KW-1185">Reference proteome</keyword>
<evidence type="ECO:0000313" key="1">
    <source>
        <dbReference type="EMBL" id="CAG8607937.1"/>
    </source>
</evidence>